<evidence type="ECO:0000313" key="1">
    <source>
        <dbReference type="EMBL" id="KAF5792110.1"/>
    </source>
</evidence>
<name>A0A9K3N9Y5_HELAN</name>
<protein>
    <submittedName>
        <fullName evidence="1">Uncharacterized protein</fullName>
    </submittedName>
</protein>
<organism evidence="1 2">
    <name type="scientific">Helianthus annuus</name>
    <name type="common">Common sunflower</name>
    <dbReference type="NCBI Taxonomy" id="4232"/>
    <lineage>
        <taxon>Eukaryota</taxon>
        <taxon>Viridiplantae</taxon>
        <taxon>Streptophyta</taxon>
        <taxon>Embryophyta</taxon>
        <taxon>Tracheophyta</taxon>
        <taxon>Spermatophyta</taxon>
        <taxon>Magnoliopsida</taxon>
        <taxon>eudicotyledons</taxon>
        <taxon>Gunneridae</taxon>
        <taxon>Pentapetalae</taxon>
        <taxon>asterids</taxon>
        <taxon>campanulids</taxon>
        <taxon>Asterales</taxon>
        <taxon>Asteraceae</taxon>
        <taxon>Asteroideae</taxon>
        <taxon>Heliantheae alliance</taxon>
        <taxon>Heliantheae</taxon>
        <taxon>Helianthus</taxon>
    </lineage>
</organism>
<dbReference type="EMBL" id="MNCJ02000324">
    <property type="protein sequence ID" value="KAF5792110.1"/>
    <property type="molecule type" value="Genomic_DNA"/>
</dbReference>
<gene>
    <name evidence="1" type="ORF">HanXRQr2_Chr09g0402341</name>
</gene>
<proteinExistence type="predicted"/>
<reference evidence="1" key="1">
    <citation type="journal article" date="2017" name="Nature">
        <title>The sunflower genome provides insights into oil metabolism, flowering and Asterid evolution.</title>
        <authorList>
            <person name="Badouin H."/>
            <person name="Gouzy J."/>
            <person name="Grassa C.J."/>
            <person name="Murat F."/>
            <person name="Staton S.E."/>
            <person name="Cottret L."/>
            <person name="Lelandais-Briere C."/>
            <person name="Owens G.L."/>
            <person name="Carrere S."/>
            <person name="Mayjonade B."/>
            <person name="Legrand L."/>
            <person name="Gill N."/>
            <person name="Kane N.C."/>
            <person name="Bowers J.E."/>
            <person name="Hubner S."/>
            <person name="Bellec A."/>
            <person name="Berard A."/>
            <person name="Berges H."/>
            <person name="Blanchet N."/>
            <person name="Boniface M.C."/>
            <person name="Brunel D."/>
            <person name="Catrice O."/>
            <person name="Chaidir N."/>
            <person name="Claudel C."/>
            <person name="Donnadieu C."/>
            <person name="Faraut T."/>
            <person name="Fievet G."/>
            <person name="Helmstetter N."/>
            <person name="King M."/>
            <person name="Knapp S.J."/>
            <person name="Lai Z."/>
            <person name="Le Paslier M.C."/>
            <person name="Lippi Y."/>
            <person name="Lorenzon L."/>
            <person name="Mandel J.R."/>
            <person name="Marage G."/>
            <person name="Marchand G."/>
            <person name="Marquand E."/>
            <person name="Bret-Mestries E."/>
            <person name="Morien E."/>
            <person name="Nambeesan S."/>
            <person name="Nguyen T."/>
            <person name="Pegot-Espagnet P."/>
            <person name="Pouilly N."/>
            <person name="Raftis F."/>
            <person name="Sallet E."/>
            <person name="Schiex T."/>
            <person name="Thomas J."/>
            <person name="Vandecasteele C."/>
            <person name="Vares D."/>
            <person name="Vear F."/>
            <person name="Vautrin S."/>
            <person name="Crespi M."/>
            <person name="Mangin B."/>
            <person name="Burke J.M."/>
            <person name="Salse J."/>
            <person name="Munos S."/>
            <person name="Vincourt P."/>
            <person name="Rieseberg L.H."/>
            <person name="Langlade N.B."/>
        </authorList>
    </citation>
    <scope>NUCLEOTIDE SEQUENCE</scope>
    <source>
        <tissue evidence="1">Leaves</tissue>
    </source>
</reference>
<sequence length="53" mass="5837">MRPGDASIVRRWMPLKAASYASSRRFHCQVLDAPKSCFVSVQQTLPLSDAGCP</sequence>
<dbReference type="AlphaFoldDB" id="A0A9K3N9Y5"/>
<comment type="caution">
    <text evidence="1">The sequence shown here is derived from an EMBL/GenBank/DDBJ whole genome shotgun (WGS) entry which is preliminary data.</text>
</comment>
<dbReference type="Gramene" id="mRNA:HanXRQr2_Chr09g0402341">
    <property type="protein sequence ID" value="mRNA:HanXRQr2_Chr09g0402341"/>
    <property type="gene ID" value="HanXRQr2_Chr09g0402341"/>
</dbReference>
<reference evidence="1" key="2">
    <citation type="submission" date="2020-06" db="EMBL/GenBank/DDBJ databases">
        <title>Helianthus annuus Genome sequencing and assembly Release 2.</title>
        <authorList>
            <person name="Gouzy J."/>
            <person name="Langlade N."/>
            <person name="Munos S."/>
        </authorList>
    </citation>
    <scope>NUCLEOTIDE SEQUENCE</scope>
    <source>
        <tissue evidence="1">Leaves</tissue>
    </source>
</reference>
<accession>A0A9K3N9Y5</accession>
<keyword evidence="2" id="KW-1185">Reference proteome</keyword>
<evidence type="ECO:0000313" key="2">
    <source>
        <dbReference type="Proteomes" id="UP000215914"/>
    </source>
</evidence>
<dbReference type="Proteomes" id="UP000215914">
    <property type="component" value="Unassembled WGS sequence"/>
</dbReference>